<dbReference type="EMBL" id="JAANOU010000001">
    <property type="protein sequence ID" value="NIH79103.1"/>
    <property type="molecule type" value="Genomic_DNA"/>
</dbReference>
<dbReference type="RefSeq" id="WP_167112083.1">
    <property type="nucleotide sequence ID" value="NZ_JAANOU010000001.1"/>
</dbReference>
<dbReference type="PROSITE" id="PS00061">
    <property type="entry name" value="ADH_SHORT"/>
    <property type="match status" value="1"/>
</dbReference>
<dbReference type="InterPro" id="IPR036291">
    <property type="entry name" value="NAD(P)-bd_dom_sf"/>
</dbReference>
<dbReference type="Pfam" id="PF13561">
    <property type="entry name" value="adh_short_C2"/>
    <property type="match status" value="1"/>
</dbReference>
<comment type="similarity">
    <text evidence="1">Belongs to the short-chain dehydrogenases/reductases (SDR) family.</text>
</comment>
<comment type="caution">
    <text evidence="2">The sequence shown here is derived from an EMBL/GenBank/DDBJ whole genome shotgun (WGS) entry which is preliminary data.</text>
</comment>
<dbReference type="PANTHER" id="PTHR42760">
    <property type="entry name" value="SHORT-CHAIN DEHYDROGENASES/REDUCTASES FAMILY MEMBER"/>
    <property type="match status" value="1"/>
</dbReference>
<dbReference type="PANTHER" id="PTHR42760:SF122">
    <property type="entry name" value="NAD(P)-BINDING PROTEIN"/>
    <property type="match status" value="1"/>
</dbReference>
<evidence type="ECO:0000313" key="2">
    <source>
        <dbReference type="EMBL" id="NIH79103.1"/>
    </source>
</evidence>
<dbReference type="NCBIfam" id="NF005559">
    <property type="entry name" value="PRK07231.1"/>
    <property type="match status" value="1"/>
</dbReference>
<name>A0ABX0SQD1_9PSEU</name>
<accession>A0ABX0SQD1</accession>
<dbReference type="PRINTS" id="PR00081">
    <property type="entry name" value="GDHRDH"/>
</dbReference>
<evidence type="ECO:0000256" key="1">
    <source>
        <dbReference type="ARBA" id="ARBA00006484"/>
    </source>
</evidence>
<protein>
    <submittedName>
        <fullName evidence="2">NAD(P)-dependent dehydrogenase (Short-subunit alcohol dehydrogenase family)</fullName>
    </submittedName>
</protein>
<dbReference type="Gene3D" id="3.40.50.720">
    <property type="entry name" value="NAD(P)-binding Rossmann-like Domain"/>
    <property type="match status" value="1"/>
</dbReference>
<dbReference type="Proteomes" id="UP000754495">
    <property type="component" value="Unassembled WGS sequence"/>
</dbReference>
<dbReference type="CDD" id="cd05233">
    <property type="entry name" value="SDR_c"/>
    <property type="match status" value="1"/>
</dbReference>
<dbReference type="SUPFAM" id="SSF51735">
    <property type="entry name" value="NAD(P)-binding Rossmann-fold domains"/>
    <property type="match status" value="1"/>
</dbReference>
<dbReference type="InterPro" id="IPR002347">
    <property type="entry name" value="SDR_fam"/>
</dbReference>
<proteinExistence type="inferred from homology"/>
<keyword evidence="3" id="KW-1185">Reference proteome</keyword>
<dbReference type="PRINTS" id="PR00080">
    <property type="entry name" value="SDRFAMILY"/>
</dbReference>
<organism evidence="2 3">
    <name type="scientific">Amycolatopsis viridis</name>
    <dbReference type="NCBI Taxonomy" id="185678"/>
    <lineage>
        <taxon>Bacteria</taxon>
        <taxon>Bacillati</taxon>
        <taxon>Actinomycetota</taxon>
        <taxon>Actinomycetes</taxon>
        <taxon>Pseudonocardiales</taxon>
        <taxon>Pseudonocardiaceae</taxon>
        <taxon>Amycolatopsis</taxon>
    </lineage>
</organism>
<dbReference type="InterPro" id="IPR020904">
    <property type="entry name" value="Sc_DH/Rdtase_CS"/>
</dbReference>
<sequence>MTAAGRTGRLSGKVALVTGAGSRGEGIGIGRATAILLAREGARVGLLDRNREWADLTHRMIMDEGGEAAVIEAEVTDPGSCQDAVRAVTSRWHGLDILVNVVGTVGPPGTAVDVDLDAWDRGMRVNVTSMVLTSRAAIPAMRERGGGAIVNISSIGGLLGGDPALLYPTSKGAVVQLTRAMAALHGREGIRVNCVAPGVVYTPFVVEAGGLDEEMREIRRESTLLGIEGTGWDVGYAVRYLASDEARWVTGVILPVDGGFTSGRRTQLVVGFHDDQPAGT</sequence>
<evidence type="ECO:0000313" key="3">
    <source>
        <dbReference type="Proteomes" id="UP000754495"/>
    </source>
</evidence>
<gene>
    <name evidence="2" type="ORF">FHX46_001633</name>
</gene>
<reference evidence="2 3" key="1">
    <citation type="submission" date="2020-03" db="EMBL/GenBank/DDBJ databases">
        <title>Sequencing the genomes of 1000 actinobacteria strains.</title>
        <authorList>
            <person name="Klenk H.-P."/>
        </authorList>
    </citation>
    <scope>NUCLEOTIDE SEQUENCE [LARGE SCALE GENOMIC DNA]</scope>
    <source>
        <strain evidence="2 3">DSM 45668</strain>
    </source>
</reference>